<evidence type="ECO:0000313" key="2">
    <source>
        <dbReference type="Proteomes" id="UP000244905"/>
    </source>
</evidence>
<dbReference type="AlphaFoldDB" id="A0A2V1IMI2"/>
<dbReference type="RefSeq" id="WP_107030919.1">
    <property type="nucleotide sequence ID" value="NZ_CBFFZS010000004.1"/>
</dbReference>
<organism evidence="1 2">
    <name type="scientific">Duncaniella muris</name>
    <dbReference type="NCBI Taxonomy" id="2094150"/>
    <lineage>
        <taxon>Bacteria</taxon>
        <taxon>Pseudomonadati</taxon>
        <taxon>Bacteroidota</taxon>
        <taxon>Bacteroidia</taxon>
        <taxon>Bacteroidales</taxon>
        <taxon>Muribaculaceae</taxon>
        <taxon>Duncaniella</taxon>
    </lineage>
</organism>
<sequence length="174" mass="20112">MSCFLEEKDGSLNAVLGFKRDQLLYDIKNYAYIEGSVMDTESNHNRHMVQDVGEEGNVDRVTRVLNLTVAKCRELLYPYTKNELHRTELNDTLREPKVYGIVLSVPTDFSQTTLYLLENLIHEYLVCKAVSDWLSITNPAKAQVWEAKAEDAESEIRANLHARIARTRRRLHPF</sequence>
<evidence type="ECO:0000313" key="1">
    <source>
        <dbReference type="EMBL" id="PWB04363.1"/>
    </source>
</evidence>
<reference evidence="2" key="1">
    <citation type="submission" date="2018-02" db="EMBL/GenBank/DDBJ databases">
        <authorList>
            <person name="Clavel T."/>
            <person name="Strowig T."/>
        </authorList>
    </citation>
    <scope>NUCLEOTIDE SEQUENCE [LARGE SCALE GENOMIC DNA]</scope>
    <source>
        <strain evidence="2">DSM 103720</strain>
    </source>
</reference>
<gene>
    <name evidence="1" type="ORF">C5O23_00105</name>
</gene>
<keyword evidence="2" id="KW-1185">Reference proteome</keyword>
<protein>
    <submittedName>
        <fullName evidence="1">Uncharacterized protein</fullName>
    </submittedName>
</protein>
<dbReference type="GeneID" id="82524750"/>
<comment type="caution">
    <text evidence="1">The sequence shown here is derived from an EMBL/GenBank/DDBJ whole genome shotgun (WGS) entry which is preliminary data.</text>
</comment>
<dbReference type="Proteomes" id="UP000244905">
    <property type="component" value="Unassembled WGS sequence"/>
</dbReference>
<proteinExistence type="predicted"/>
<accession>A0A2V1IMI2</accession>
<name>A0A2V1IMI2_9BACT</name>
<dbReference type="EMBL" id="PUEC01000001">
    <property type="protein sequence ID" value="PWB04363.1"/>
    <property type="molecule type" value="Genomic_DNA"/>
</dbReference>